<evidence type="ECO:0000313" key="2">
    <source>
        <dbReference type="Proteomes" id="UP000265581"/>
    </source>
</evidence>
<evidence type="ECO:0000313" key="1">
    <source>
        <dbReference type="EMBL" id="REK69673.1"/>
    </source>
</evidence>
<dbReference type="RefSeq" id="WP_119704273.1">
    <property type="nucleotide sequence ID" value="NZ_JBHSOI010000002.1"/>
</dbReference>
<sequence length="233" mass="25984">MTDDERVAELLSALQRLFDADDPSDGIDRHDGYGRDYRVVGLRVVPSDDGFDDLEVSVLYGGQAVTARLLFDRAWREASGLVDASSCAAYIVGTWQGARSGEARPPAPHRQAASDTTGLWRTLQQSLVRDYVNVNQVSHGRVEVVDEDGEIVTIHLTPQQWRDFVDQCEAFAERDSGEDAWGAGDGLAIALGELDELISSRWDDEEHIMFFRGRPFQSVRPELPPLRSRLLPE</sequence>
<dbReference type="Proteomes" id="UP000265581">
    <property type="component" value="Unassembled WGS sequence"/>
</dbReference>
<accession>A0A371P154</accession>
<name>A0A371P154_9ACTN</name>
<reference evidence="1 2" key="1">
    <citation type="submission" date="2018-08" db="EMBL/GenBank/DDBJ databases">
        <title>Aeromicrobium sp. M2KJ-4, whole genome shotgun sequence.</title>
        <authorList>
            <person name="Tuo L."/>
        </authorList>
    </citation>
    <scope>NUCLEOTIDE SEQUENCE [LARGE SCALE GENOMIC DNA]</scope>
    <source>
        <strain evidence="1 2">M2KJ-4</strain>
    </source>
</reference>
<organism evidence="1 2">
    <name type="scientific">Aeromicrobium endophyticum</name>
    <dbReference type="NCBI Taxonomy" id="2292704"/>
    <lineage>
        <taxon>Bacteria</taxon>
        <taxon>Bacillati</taxon>
        <taxon>Actinomycetota</taxon>
        <taxon>Actinomycetes</taxon>
        <taxon>Propionibacteriales</taxon>
        <taxon>Nocardioidaceae</taxon>
        <taxon>Aeromicrobium</taxon>
    </lineage>
</organism>
<dbReference type="EMBL" id="QUBR01000002">
    <property type="protein sequence ID" value="REK69673.1"/>
    <property type="molecule type" value="Genomic_DNA"/>
</dbReference>
<dbReference type="AlphaFoldDB" id="A0A371P154"/>
<keyword evidence="2" id="KW-1185">Reference proteome</keyword>
<comment type="caution">
    <text evidence="1">The sequence shown here is derived from an EMBL/GenBank/DDBJ whole genome shotgun (WGS) entry which is preliminary data.</text>
</comment>
<proteinExistence type="predicted"/>
<dbReference type="OrthoDB" id="3746642at2"/>
<protein>
    <submittedName>
        <fullName evidence="1">Uncharacterized protein</fullName>
    </submittedName>
</protein>
<gene>
    <name evidence="1" type="ORF">DX116_10735</name>
</gene>